<proteinExistence type="predicted"/>
<dbReference type="AlphaFoldDB" id="A0A0K1PEX5"/>
<dbReference type="Proteomes" id="UP000055590">
    <property type="component" value="Chromosome"/>
</dbReference>
<evidence type="ECO:0000313" key="2">
    <source>
        <dbReference type="EMBL" id="AKU92057.1"/>
    </source>
</evidence>
<keyword evidence="3" id="KW-1185">Reference proteome</keyword>
<protein>
    <submittedName>
        <fullName evidence="2">Uncharacterized protein</fullName>
    </submittedName>
</protein>
<reference evidence="2 3" key="1">
    <citation type="submission" date="2015-08" db="EMBL/GenBank/DDBJ databases">
        <authorList>
            <person name="Babu N.S."/>
            <person name="Beckwith C.J."/>
            <person name="Beseler K.G."/>
            <person name="Brison A."/>
            <person name="Carone J.V."/>
            <person name="Caskin T.P."/>
            <person name="Diamond M."/>
            <person name="Durham M.E."/>
            <person name="Foxe J.M."/>
            <person name="Go M."/>
            <person name="Henderson B.A."/>
            <person name="Jones I.B."/>
            <person name="McGettigan J.A."/>
            <person name="Micheletti S.J."/>
            <person name="Nasrallah M.E."/>
            <person name="Ortiz D."/>
            <person name="Piller C.R."/>
            <person name="Privatt S.R."/>
            <person name="Schneider S.L."/>
            <person name="Sharp S."/>
            <person name="Smith T.C."/>
            <person name="Stanton J.D."/>
            <person name="Ullery H.E."/>
            <person name="Wilson R.J."/>
            <person name="Serrano M.G."/>
            <person name="Buck G."/>
            <person name="Lee V."/>
            <person name="Wang Y."/>
            <person name="Carvalho R."/>
            <person name="Voegtly L."/>
            <person name="Shi R."/>
            <person name="Duckworth R."/>
            <person name="Johnson A."/>
            <person name="Loviza R."/>
            <person name="Walstead R."/>
            <person name="Shah Z."/>
            <person name="Kiflezghi M."/>
            <person name="Wade K."/>
            <person name="Ball S.L."/>
            <person name="Bradley K.W."/>
            <person name="Asai D.J."/>
            <person name="Bowman C.A."/>
            <person name="Russell D.A."/>
            <person name="Pope W.H."/>
            <person name="Jacobs-Sera D."/>
            <person name="Hendrix R.W."/>
            <person name="Hatfull G.F."/>
        </authorList>
    </citation>
    <scope>NUCLEOTIDE SEQUENCE [LARGE SCALE GENOMIC DNA]</scope>
    <source>
        <strain evidence="2 3">DSM 27710</strain>
    </source>
</reference>
<dbReference type="KEGG" id="vin:AKJ08_2444"/>
<name>A0A0K1PEX5_9BACT</name>
<organism evidence="2 3">
    <name type="scientific">Vulgatibacter incomptus</name>
    <dbReference type="NCBI Taxonomy" id="1391653"/>
    <lineage>
        <taxon>Bacteria</taxon>
        <taxon>Pseudomonadati</taxon>
        <taxon>Myxococcota</taxon>
        <taxon>Myxococcia</taxon>
        <taxon>Myxococcales</taxon>
        <taxon>Cystobacterineae</taxon>
        <taxon>Vulgatibacteraceae</taxon>
        <taxon>Vulgatibacter</taxon>
    </lineage>
</organism>
<gene>
    <name evidence="2" type="ORF">AKJ08_2444</name>
</gene>
<accession>A0A0K1PEX5</accession>
<feature type="region of interest" description="Disordered" evidence="1">
    <location>
        <begin position="134"/>
        <end position="180"/>
    </location>
</feature>
<evidence type="ECO:0000313" key="3">
    <source>
        <dbReference type="Proteomes" id="UP000055590"/>
    </source>
</evidence>
<sequence length="180" mass="18886">MPGASRGAIREGHPLFALGWVLLATGDLVFGPILPGSTVQLGMPGDVPIQWIEPAEGIGWALEVEGSLVSSGNDQLVLEHGFGEPSTVLFVTPDTTYMLDGRAVTFNELPAGGEVRATYDLEGDRRVVTRVDAMPPGQGPPPPNAAEPIIPRVVGGKLEQGLPPATSPSAPPEEKPRKLE</sequence>
<evidence type="ECO:0000256" key="1">
    <source>
        <dbReference type="SAM" id="MobiDB-lite"/>
    </source>
</evidence>
<dbReference type="EMBL" id="CP012332">
    <property type="protein sequence ID" value="AKU92057.1"/>
    <property type="molecule type" value="Genomic_DNA"/>
</dbReference>